<protein>
    <submittedName>
        <fullName evidence="5">Citrate lyase beta subunit</fullName>
    </submittedName>
</protein>
<keyword evidence="3 4" id="KW-0460">Magnesium</keyword>
<dbReference type="OrthoDB" id="9786940at2"/>
<comment type="cofactor">
    <cofactor evidence="1">
        <name>Mg(2+)</name>
        <dbReference type="ChEBI" id="CHEBI:18420"/>
    </cofactor>
</comment>
<dbReference type="InterPro" id="IPR015813">
    <property type="entry name" value="Pyrv/PenolPyrv_kinase-like_dom"/>
</dbReference>
<organism evidence="5 6">
    <name type="scientific">Anaerobacterium chartisolvens</name>
    <dbReference type="NCBI Taxonomy" id="1297424"/>
    <lineage>
        <taxon>Bacteria</taxon>
        <taxon>Bacillati</taxon>
        <taxon>Bacillota</taxon>
        <taxon>Clostridia</taxon>
        <taxon>Eubacteriales</taxon>
        <taxon>Oscillospiraceae</taxon>
        <taxon>Anaerobacterium</taxon>
    </lineage>
</organism>
<evidence type="ECO:0000313" key="5">
    <source>
        <dbReference type="EMBL" id="RCX17598.1"/>
    </source>
</evidence>
<evidence type="ECO:0000256" key="1">
    <source>
        <dbReference type="ARBA" id="ARBA00001946"/>
    </source>
</evidence>
<dbReference type="RefSeq" id="WP_114297307.1">
    <property type="nucleotide sequence ID" value="NZ_QPJT01000007.1"/>
</dbReference>
<dbReference type="Pfam" id="PF15617">
    <property type="entry name" value="C-C_Bond_Lyase"/>
    <property type="match status" value="1"/>
</dbReference>
<name>A0A369BAH5_9FIRM</name>
<reference evidence="5 6" key="1">
    <citation type="submission" date="2018-07" db="EMBL/GenBank/DDBJ databases">
        <title>Genomic Encyclopedia of Type Strains, Phase IV (KMG-IV): sequencing the most valuable type-strain genomes for metagenomic binning, comparative biology and taxonomic classification.</title>
        <authorList>
            <person name="Goeker M."/>
        </authorList>
    </citation>
    <scope>NUCLEOTIDE SEQUENCE [LARGE SCALE GENOMIC DNA]</scope>
    <source>
        <strain evidence="5 6">DSM 27016</strain>
    </source>
</reference>
<accession>A0A369BAH5</accession>
<dbReference type="SUPFAM" id="SSF51621">
    <property type="entry name" value="Phosphoenolpyruvate/pyruvate domain"/>
    <property type="match status" value="1"/>
</dbReference>
<proteinExistence type="predicted"/>
<dbReference type="GO" id="GO:0000287">
    <property type="term" value="F:magnesium ion binding"/>
    <property type="evidence" value="ECO:0007669"/>
    <property type="project" value="TreeGrafter"/>
</dbReference>
<dbReference type="InterPro" id="IPR040442">
    <property type="entry name" value="Pyrv_kinase-like_dom_sf"/>
</dbReference>
<dbReference type="InterPro" id="IPR011206">
    <property type="entry name" value="Citrate_lyase_beta/mcl1/mcl2"/>
</dbReference>
<gene>
    <name evidence="5" type="ORF">DFR58_107145</name>
</gene>
<evidence type="ECO:0000313" key="6">
    <source>
        <dbReference type="Proteomes" id="UP000253034"/>
    </source>
</evidence>
<evidence type="ECO:0000256" key="4">
    <source>
        <dbReference type="PIRSR" id="PIRSR015582-2"/>
    </source>
</evidence>
<keyword evidence="5" id="KW-0456">Lyase</keyword>
<sequence length="350" mass="39478">MIYIFESTRNCREGAEWSRNSPPDVLKYAVGALLYTPATHPTIAEDICMQKHSALKSVALCLEDAIRDESAAYAEKCLYDTVQRIYSAVFRGLIEIGSIPLIFIRVRHPEQMRRVFEELKDFCEIITGFILPKFDHTNAGRYSEVLCGINSQTGNLRIYAMPIIESGSVANVETRREALAGIKSSLEGISDYVLNVRVGGNDFCNQFGVRRNINNTIYDIGVINNILIDIINMFSRQYIVSAPVWEYFGRQGTGEWEAGLRKELALDKLNGFVGKTAIHPSQIPVIQEEMAVERADYEDAKRLLNWESDILGVQRGVLVDRMNELKVHKKWAEKILALAGVYGVKTNGNY</sequence>
<dbReference type="PIRSF" id="PIRSF015582">
    <property type="entry name" value="Cit_lyase_B"/>
    <property type="match status" value="1"/>
</dbReference>
<dbReference type="PANTHER" id="PTHR32308">
    <property type="entry name" value="LYASE BETA SUBUNIT, PUTATIVE (AFU_ORTHOLOGUE AFUA_4G13030)-RELATED"/>
    <property type="match status" value="1"/>
</dbReference>
<feature type="binding site" evidence="4">
    <location>
        <position position="173"/>
    </location>
    <ligand>
        <name>Mg(2+)</name>
        <dbReference type="ChEBI" id="CHEBI:18420"/>
    </ligand>
</feature>
<keyword evidence="2 4" id="KW-0479">Metal-binding</keyword>
<keyword evidence="6" id="KW-1185">Reference proteome</keyword>
<dbReference type="GO" id="GO:0006107">
    <property type="term" value="P:oxaloacetate metabolic process"/>
    <property type="evidence" value="ECO:0007669"/>
    <property type="project" value="TreeGrafter"/>
</dbReference>
<evidence type="ECO:0000256" key="3">
    <source>
        <dbReference type="ARBA" id="ARBA00022842"/>
    </source>
</evidence>
<dbReference type="Proteomes" id="UP000253034">
    <property type="component" value="Unassembled WGS sequence"/>
</dbReference>
<dbReference type="PANTHER" id="PTHR32308:SF10">
    <property type="entry name" value="CITRATE LYASE SUBUNIT BETA"/>
    <property type="match status" value="1"/>
</dbReference>
<comment type="caution">
    <text evidence="5">The sequence shown here is derived from an EMBL/GenBank/DDBJ whole genome shotgun (WGS) entry which is preliminary data.</text>
</comment>
<feature type="binding site" evidence="4">
    <location>
        <position position="202"/>
    </location>
    <ligand>
        <name>Mg(2+)</name>
        <dbReference type="ChEBI" id="CHEBI:18420"/>
    </ligand>
</feature>
<dbReference type="Gene3D" id="3.20.20.60">
    <property type="entry name" value="Phosphoenolpyruvate-binding domains"/>
    <property type="match status" value="1"/>
</dbReference>
<dbReference type="EMBL" id="QPJT01000007">
    <property type="protein sequence ID" value="RCX17598.1"/>
    <property type="molecule type" value="Genomic_DNA"/>
</dbReference>
<dbReference type="AlphaFoldDB" id="A0A369BAH5"/>
<evidence type="ECO:0000256" key="2">
    <source>
        <dbReference type="ARBA" id="ARBA00022723"/>
    </source>
</evidence>
<dbReference type="GO" id="GO:0016829">
    <property type="term" value="F:lyase activity"/>
    <property type="evidence" value="ECO:0007669"/>
    <property type="project" value="UniProtKB-KW"/>
</dbReference>
<dbReference type="InterPro" id="IPR039480">
    <property type="entry name" value="C-C_Bond_Lyase-like"/>
</dbReference>